<dbReference type="GeneTree" id="ENSGT00940000173300"/>
<comment type="similarity">
    <text evidence="1">Belongs to the mTERF family.</text>
</comment>
<evidence type="ECO:0000256" key="1">
    <source>
        <dbReference type="ARBA" id="ARBA00007692"/>
    </source>
</evidence>
<proteinExistence type="inferred from homology"/>
<dbReference type="Ensembl" id="ENSHHUT00000021021.1">
    <property type="protein sequence ID" value="ENSHHUP00000020272.1"/>
    <property type="gene ID" value="ENSHHUG00000012677.1"/>
</dbReference>
<dbReference type="InterPro" id="IPR038538">
    <property type="entry name" value="MTERF_sf"/>
</dbReference>
<dbReference type="PANTHER" id="PTHR13068">
    <property type="entry name" value="CGI-12 PROTEIN-RELATED"/>
    <property type="match status" value="1"/>
</dbReference>
<evidence type="ECO:0000313" key="4">
    <source>
        <dbReference type="Proteomes" id="UP000314982"/>
    </source>
</evidence>
<reference evidence="3" key="3">
    <citation type="submission" date="2025-09" db="UniProtKB">
        <authorList>
            <consortium name="Ensembl"/>
        </authorList>
    </citation>
    <scope>IDENTIFICATION</scope>
</reference>
<dbReference type="STRING" id="62062.ENSHHUP00000020272"/>
<dbReference type="PANTHER" id="PTHR13068:SF112">
    <property type="entry name" value="TRANSCRIPTION TERMINATION FACTOR 3, MITOCHONDRIAL"/>
    <property type="match status" value="1"/>
</dbReference>
<dbReference type="Proteomes" id="UP000314982">
    <property type="component" value="Unassembled WGS sequence"/>
</dbReference>
<organism evidence="3 4">
    <name type="scientific">Hucho hucho</name>
    <name type="common">huchen</name>
    <dbReference type="NCBI Taxonomy" id="62062"/>
    <lineage>
        <taxon>Eukaryota</taxon>
        <taxon>Metazoa</taxon>
        <taxon>Chordata</taxon>
        <taxon>Craniata</taxon>
        <taxon>Vertebrata</taxon>
        <taxon>Euteleostomi</taxon>
        <taxon>Actinopterygii</taxon>
        <taxon>Neopterygii</taxon>
        <taxon>Teleostei</taxon>
        <taxon>Protacanthopterygii</taxon>
        <taxon>Salmoniformes</taxon>
        <taxon>Salmonidae</taxon>
        <taxon>Salmoninae</taxon>
        <taxon>Hucho</taxon>
    </lineage>
</organism>
<dbReference type="Gene3D" id="1.25.70.10">
    <property type="entry name" value="Transcription termination factor 3, mitochondrial"/>
    <property type="match status" value="1"/>
</dbReference>
<sequence length="192" mass="21970">MLLRLDFQTDVAPRLVFLKQLGVEDWAGLPDQPQPFHPHKEPGESAGNNLSFYIRVAYLGSKKFSAESVASMVSRAPYLLNFSVKRMDNRLGFYQQQLGLSAQKTHNVMVRLPRLLCGSLEPVYQNLKVLNAKYLRIKERHLFLQYLDKAQYDPAKPNYISLDKLVSLPDEAFCTEVAAATLKDFELFQKTM</sequence>
<keyword evidence="4" id="KW-1185">Reference proteome</keyword>
<accession>A0A4W5KUB6</accession>
<protein>
    <recommendedName>
        <fullName evidence="5">Mitochondrial transcription termination factor 3</fullName>
    </recommendedName>
</protein>
<evidence type="ECO:0008006" key="5">
    <source>
        <dbReference type="Google" id="ProtNLM"/>
    </source>
</evidence>
<reference evidence="4" key="1">
    <citation type="submission" date="2018-06" db="EMBL/GenBank/DDBJ databases">
        <title>Genome assembly of Danube salmon.</title>
        <authorList>
            <person name="Macqueen D.J."/>
            <person name="Gundappa M.K."/>
        </authorList>
    </citation>
    <scope>NUCLEOTIDE SEQUENCE [LARGE SCALE GENOMIC DNA]</scope>
</reference>
<keyword evidence="2" id="KW-0809">Transit peptide</keyword>
<dbReference type="AlphaFoldDB" id="A0A4W5KUB6"/>
<dbReference type="InterPro" id="IPR003690">
    <property type="entry name" value="MTERF"/>
</dbReference>
<reference evidence="3" key="2">
    <citation type="submission" date="2025-08" db="UniProtKB">
        <authorList>
            <consortium name="Ensembl"/>
        </authorList>
    </citation>
    <scope>IDENTIFICATION</scope>
</reference>
<dbReference type="SMART" id="SM00733">
    <property type="entry name" value="Mterf"/>
    <property type="match status" value="2"/>
</dbReference>
<name>A0A4W5KUB6_9TELE</name>
<dbReference type="Pfam" id="PF02536">
    <property type="entry name" value="mTERF"/>
    <property type="match status" value="1"/>
</dbReference>
<dbReference type="GO" id="GO:0003676">
    <property type="term" value="F:nucleic acid binding"/>
    <property type="evidence" value="ECO:0007669"/>
    <property type="project" value="InterPro"/>
</dbReference>
<evidence type="ECO:0000256" key="2">
    <source>
        <dbReference type="ARBA" id="ARBA00022946"/>
    </source>
</evidence>
<evidence type="ECO:0000313" key="3">
    <source>
        <dbReference type="Ensembl" id="ENSHHUP00000020272.1"/>
    </source>
</evidence>